<dbReference type="EMBL" id="CP008944">
    <property type="protein sequence ID" value="AIG64582.1"/>
    <property type="molecule type" value="Genomic_DNA"/>
</dbReference>
<evidence type="ECO:0000256" key="4">
    <source>
        <dbReference type="ARBA" id="ARBA00022692"/>
    </source>
</evidence>
<feature type="transmembrane region" description="Helical" evidence="8">
    <location>
        <begin position="366"/>
        <end position="384"/>
    </location>
</feature>
<dbReference type="Proteomes" id="UP000028504">
    <property type="component" value="Chromosome"/>
</dbReference>
<reference evidence="9 10" key="1">
    <citation type="submission" date="2014-07" db="EMBL/GenBank/DDBJ databases">
        <title>Complete genome sequence of Corynebacterium atypicum DSM 44849: identifiction of the mycolic acid biosynthesis genes.</title>
        <authorList>
            <person name="Tippelt A."/>
            <person name="Mollmann S."/>
            <person name="Albersmeier A."/>
            <person name="Jaenicke S."/>
            <person name="Ruckert C."/>
            <person name="Tauch A."/>
        </authorList>
    </citation>
    <scope>NUCLEOTIDE SEQUENCE [LARGE SCALE GENOMIC DNA]</scope>
    <source>
        <strain evidence="9 10">R2070</strain>
    </source>
</reference>
<dbReference type="InterPro" id="IPR003445">
    <property type="entry name" value="Cat_transpt"/>
</dbReference>
<feature type="transmembrane region" description="Helical" evidence="8">
    <location>
        <begin position="427"/>
        <end position="445"/>
    </location>
</feature>
<name>A0ABN4DGF1_9CORY</name>
<evidence type="ECO:0000256" key="8">
    <source>
        <dbReference type="SAM" id="Phobius"/>
    </source>
</evidence>
<keyword evidence="10" id="KW-1185">Reference proteome</keyword>
<dbReference type="PANTHER" id="PTHR32024:SF1">
    <property type="entry name" value="KTR SYSTEM POTASSIUM UPTAKE PROTEIN B"/>
    <property type="match status" value="1"/>
</dbReference>
<sequence length="462" mass="48490">MLPVVAMQNSPGWLHPARLTAVGFLALILLGTGLLMLPTSAVGEHATPFLPAFFTATSAVSLTGLIVVDTATYWQPSGQAIILALIQLGGLGIMTLAALSGMVLTGRISLRARQRTAAEGRPVIHGSIKHTLVSTLAVTLLCEAVVAGVVGTRVWCTGQVSVARAAWVGVFHAISAFNNAGFSTYSDNLAGFSHDAWVLIPLAFALIVGGLGYPVLAEVLRLARGIATRALHRTHPRVHRVSITAKMTFIATLVLLVGGTGFLLAVEWNGWFSGMPVGTRILNAFFQAASPRTAGFNTMDYDQAHPITLMGTDVLMFIGGGSAGTAGGVKVTTACVLIASMAAEFLGREDTTVGRRRLPLTVVRQALALAVAGIAVIAFGVAVLRIFDPQFTGDQVTLEVVSAFATVGLSTGITAKLTAASQVTLCFIMYLGRVGPTTLVAALAARSFPHRYRYPEERPFIG</sequence>
<feature type="transmembrane region" description="Helical" evidence="8">
    <location>
        <begin position="20"/>
        <end position="37"/>
    </location>
</feature>
<feature type="transmembrane region" description="Helical" evidence="8">
    <location>
        <begin position="80"/>
        <end position="105"/>
    </location>
</feature>
<feature type="transmembrane region" description="Helical" evidence="8">
    <location>
        <begin position="196"/>
        <end position="220"/>
    </location>
</feature>
<feature type="transmembrane region" description="Helical" evidence="8">
    <location>
        <begin position="396"/>
        <end position="415"/>
    </location>
</feature>
<keyword evidence="3" id="KW-1003">Cell membrane</keyword>
<accession>A0ABN4DGF1</accession>
<dbReference type="PANTHER" id="PTHR32024">
    <property type="entry name" value="TRK SYSTEM POTASSIUM UPTAKE PROTEIN TRKG-RELATED"/>
    <property type="match status" value="1"/>
</dbReference>
<keyword evidence="7 8" id="KW-0472">Membrane</keyword>
<keyword evidence="6" id="KW-0406">Ion transport</keyword>
<evidence type="ECO:0000256" key="7">
    <source>
        <dbReference type="ARBA" id="ARBA00023136"/>
    </source>
</evidence>
<evidence type="ECO:0000256" key="5">
    <source>
        <dbReference type="ARBA" id="ARBA00022989"/>
    </source>
</evidence>
<evidence type="ECO:0000256" key="3">
    <source>
        <dbReference type="ARBA" id="ARBA00022475"/>
    </source>
</evidence>
<evidence type="ECO:0000256" key="1">
    <source>
        <dbReference type="ARBA" id="ARBA00004651"/>
    </source>
</evidence>
<evidence type="ECO:0000313" key="10">
    <source>
        <dbReference type="Proteomes" id="UP000028504"/>
    </source>
</evidence>
<keyword evidence="2" id="KW-0813">Transport</keyword>
<evidence type="ECO:0000256" key="2">
    <source>
        <dbReference type="ARBA" id="ARBA00022448"/>
    </source>
</evidence>
<feature type="transmembrane region" description="Helical" evidence="8">
    <location>
        <begin position="49"/>
        <end position="68"/>
    </location>
</feature>
<protein>
    <submittedName>
        <fullName evidence="9">ATPase</fullName>
    </submittedName>
</protein>
<keyword evidence="4 8" id="KW-0812">Transmembrane</keyword>
<proteinExistence type="predicted"/>
<dbReference type="Pfam" id="PF02386">
    <property type="entry name" value="TrkH"/>
    <property type="match status" value="1"/>
</dbReference>
<evidence type="ECO:0000256" key="6">
    <source>
        <dbReference type="ARBA" id="ARBA00023065"/>
    </source>
</evidence>
<comment type="subcellular location">
    <subcellularLocation>
        <location evidence="1">Cell membrane</location>
        <topology evidence="1">Multi-pass membrane protein</topology>
    </subcellularLocation>
</comment>
<keyword evidence="5 8" id="KW-1133">Transmembrane helix</keyword>
<organism evidence="9 10">
    <name type="scientific">Corynebacterium atypicum</name>
    <dbReference type="NCBI Taxonomy" id="191610"/>
    <lineage>
        <taxon>Bacteria</taxon>
        <taxon>Bacillati</taxon>
        <taxon>Actinomycetota</taxon>
        <taxon>Actinomycetes</taxon>
        <taxon>Mycobacteriales</taxon>
        <taxon>Corynebacteriaceae</taxon>
        <taxon>Corynebacterium</taxon>
    </lineage>
</organism>
<feature type="transmembrane region" description="Helical" evidence="8">
    <location>
        <begin position="241"/>
        <end position="266"/>
    </location>
</feature>
<evidence type="ECO:0000313" key="9">
    <source>
        <dbReference type="EMBL" id="AIG64582.1"/>
    </source>
</evidence>
<gene>
    <name evidence="9" type="ORF">CATYP_08330</name>
</gene>